<feature type="transmembrane region" description="Helical" evidence="1">
    <location>
        <begin position="15"/>
        <end position="34"/>
    </location>
</feature>
<keyword evidence="3" id="KW-1185">Reference proteome</keyword>
<gene>
    <name evidence="2" type="ORF">SAMN05660841_03060</name>
</gene>
<name>A0A1T5F684_9SPHI</name>
<keyword evidence="1" id="KW-1133">Transmembrane helix</keyword>
<keyword evidence="1" id="KW-0812">Transmembrane</keyword>
<dbReference type="RefSeq" id="WP_079644286.1">
    <property type="nucleotide sequence ID" value="NZ_FUZF01000014.1"/>
</dbReference>
<accession>A0A1T5F684</accession>
<evidence type="ECO:0000313" key="3">
    <source>
        <dbReference type="Proteomes" id="UP000190150"/>
    </source>
</evidence>
<evidence type="ECO:0000313" key="2">
    <source>
        <dbReference type="EMBL" id="SKB91538.1"/>
    </source>
</evidence>
<feature type="transmembrane region" description="Helical" evidence="1">
    <location>
        <begin position="82"/>
        <end position="100"/>
    </location>
</feature>
<organism evidence="2 3">
    <name type="scientific">Sphingobacterium nematocida</name>
    <dbReference type="NCBI Taxonomy" id="1513896"/>
    <lineage>
        <taxon>Bacteria</taxon>
        <taxon>Pseudomonadati</taxon>
        <taxon>Bacteroidota</taxon>
        <taxon>Sphingobacteriia</taxon>
        <taxon>Sphingobacteriales</taxon>
        <taxon>Sphingobacteriaceae</taxon>
        <taxon>Sphingobacterium</taxon>
    </lineage>
</organism>
<evidence type="ECO:0000256" key="1">
    <source>
        <dbReference type="SAM" id="Phobius"/>
    </source>
</evidence>
<protein>
    <submittedName>
        <fullName evidence="2">Uncharacterized protein</fullName>
    </submittedName>
</protein>
<feature type="transmembrane region" description="Helical" evidence="1">
    <location>
        <begin position="46"/>
        <end position="70"/>
    </location>
</feature>
<dbReference type="STRING" id="1513896.SAMN05660841_03060"/>
<keyword evidence="1" id="KW-0472">Membrane</keyword>
<reference evidence="3" key="1">
    <citation type="submission" date="2017-02" db="EMBL/GenBank/DDBJ databases">
        <authorList>
            <person name="Varghese N."/>
            <person name="Submissions S."/>
        </authorList>
    </citation>
    <scope>NUCLEOTIDE SEQUENCE [LARGE SCALE GENOMIC DNA]</scope>
    <source>
        <strain evidence="3">DSM 24091</strain>
    </source>
</reference>
<proteinExistence type="predicted"/>
<sequence>MSQFLMNKVMINKGIVVRLVFLLLPLVGITLWFLHDEGIGFGWNLIWYWICIIGFLLLYQFLLLLNLMLYYKKRGFTKVNKIFMTTGLILLLLAIAVFVSEL</sequence>
<dbReference type="EMBL" id="FUZF01000014">
    <property type="protein sequence ID" value="SKB91538.1"/>
    <property type="molecule type" value="Genomic_DNA"/>
</dbReference>
<dbReference type="AlphaFoldDB" id="A0A1T5F684"/>
<dbReference type="Proteomes" id="UP000190150">
    <property type="component" value="Unassembled WGS sequence"/>
</dbReference>